<evidence type="ECO:0000256" key="3">
    <source>
        <dbReference type="ARBA" id="ARBA00022801"/>
    </source>
</evidence>
<accession>A0ABV9T2H8</accession>
<dbReference type="GO" id="GO:0016787">
    <property type="term" value="F:hydrolase activity"/>
    <property type="evidence" value="ECO:0007669"/>
    <property type="project" value="UniProtKB-KW"/>
</dbReference>
<evidence type="ECO:0000313" key="8">
    <source>
        <dbReference type="EMBL" id="MFC4872687.1"/>
    </source>
</evidence>
<dbReference type="SUPFAM" id="SSF51445">
    <property type="entry name" value="(Trans)glycosidases"/>
    <property type="match status" value="1"/>
</dbReference>
<keyword evidence="4" id="KW-0326">Glycosidase</keyword>
<dbReference type="Proteomes" id="UP001595818">
    <property type="component" value="Unassembled WGS sequence"/>
</dbReference>
<sequence length="479" mass="52958">MWINTQITKFGLPILILSLAAMSCNGGKAEHHNPVFQHISKWETSGDRSLLLEKNTDDFQISSNDTELPVIQVSESEIYQEMDGFGFTLTGGSAMLLQSKLSGTKRAELLHELFSRSEEAVGINFLRISIASSDLDEYVYSYADGENNQPDPDLKTFSLAYDSLYLVPVLQQILKINPDLKIMGSPWSPPAWMKTNNSPIGGKLKPEYYAAYAQYFVRYIQAMKAAGIPIYSITIQNEPEHPGNNPSMLMEANEQAEFVKAHLGPAFEKEGIDTKIIIFDHNCDNPGYPIEVLNDTEARKYIDGSAFHLYLGDIGALSEVKNAHPDKNLYFTEQWTSSKGKFDEDLHWHTKNLIIGASRNWAKTVLEWNLAADPDQKPFTPHGGCSMCLGALTIGEDSVSRNVAYYIIAQASKFVPSGSVRIASTPSEDLPNVAFKTPEGKYVLIVLNEDSSDKEFTVSLGEAAVSSSVKAGAVASFVW</sequence>
<keyword evidence="2 5" id="KW-0732">Signal</keyword>
<organism evidence="8 9">
    <name type="scientific">Negadavirga shengliensis</name>
    <dbReference type="NCBI Taxonomy" id="1389218"/>
    <lineage>
        <taxon>Bacteria</taxon>
        <taxon>Pseudomonadati</taxon>
        <taxon>Bacteroidota</taxon>
        <taxon>Cytophagia</taxon>
        <taxon>Cytophagales</taxon>
        <taxon>Cyclobacteriaceae</taxon>
        <taxon>Negadavirga</taxon>
    </lineage>
</organism>
<feature type="chain" id="PRO_5046085328" evidence="5">
    <location>
        <begin position="24"/>
        <end position="479"/>
    </location>
</feature>
<comment type="caution">
    <text evidence="8">The sequence shown here is derived from an EMBL/GenBank/DDBJ whole genome shotgun (WGS) entry which is preliminary data.</text>
</comment>
<keyword evidence="3 4" id="KW-0378">Hydrolase</keyword>
<reference evidence="9" key="1">
    <citation type="journal article" date="2019" name="Int. J. Syst. Evol. Microbiol.">
        <title>The Global Catalogue of Microorganisms (GCM) 10K type strain sequencing project: providing services to taxonomists for standard genome sequencing and annotation.</title>
        <authorList>
            <consortium name="The Broad Institute Genomics Platform"/>
            <consortium name="The Broad Institute Genome Sequencing Center for Infectious Disease"/>
            <person name="Wu L."/>
            <person name="Ma J."/>
        </authorList>
    </citation>
    <scope>NUCLEOTIDE SEQUENCE [LARGE SCALE GENOMIC DNA]</scope>
    <source>
        <strain evidence="9">CGMCC 4.7466</strain>
    </source>
</reference>
<evidence type="ECO:0000313" key="9">
    <source>
        <dbReference type="Proteomes" id="UP001595818"/>
    </source>
</evidence>
<dbReference type="InterPro" id="IPR001139">
    <property type="entry name" value="Glyco_hydro_30"/>
</dbReference>
<evidence type="ECO:0000256" key="2">
    <source>
        <dbReference type="ARBA" id="ARBA00022729"/>
    </source>
</evidence>
<evidence type="ECO:0000256" key="4">
    <source>
        <dbReference type="RuleBase" id="RU361188"/>
    </source>
</evidence>
<evidence type="ECO:0000256" key="5">
    <source>
        <dbReference type="SAM" id="SignalP"/>
    </source>
</evidence>
<dbReference type="InterPro" id="IPR033452">
    <property type="entry name" value="GH30_C"/>
</dbReference>
<gene>
    <name evidence="8" type="ORF">ACFPFU_13405</name>
</gene>
<dbReference type="EMBL" id="JBHSJJ010000007">
    <property type="protein sequence ID" value="MFC4872687.1"/>
    <property type="molecule type" value="Genomic_DNA"/>
</dbReference>
<dbReference type="Pfam" id="PF17189">
    <property type="entry name" value="Glyco_hydro_30C"/>
    <property type="match status" value="1"/>
</dbReference>
<keyword evidence="9" id="KW-1185">Reference proteome</keyword>
<dbReference type="PANTHER" id="PTHR11069:SF23">
    <property type="entry name" value="LYSOSOMAL ACID GLUCOSYLCERAMIDASE"/>
    <property type="match status" value="1"/>
</dbReference>
<dbReference type="Gene3D" id="2.60.40.1180">
    <property type="entry name" value="Golgi alpha-mannosidase II"/>
    <property type="match status" value="1"/>
</dbReference>
<dbReference type="InterPro" id="IPR017853">
    <property type="entry name" value="GH"/>
</dbReference>
<dbReference type="Pfam" id="PF02055">
    <property type="entry name" value="Glyco_hydro_30"/>
    <property type="match status" value="1"/>
</dbReference>
<protein>
    <submittedName>
        <fullName evidence="8">Glycoside hydrolase family 30 beta sandwich domain-containing protein</fullName>
    </submittedName>
</protein>
<dbReference type="InterPro" id="IPR033453">
    <property type="entry name" value="Glyco_hydro_30_TIM-barrel"/>
</dbReference>
<evidence type="ECO:0000256" key="1">
    <source>
        <dbReference type="ARBA" id="ARBA00005382"/>
    </source>
</evidence>
<evidence type="ECO:0000259" key="7">
    <source>
        <dbReference type="Pfam" id="PF17189"/>
    </source>
</evidence>
<name>A0ABV9T2H8_9BACT</name>
<proteinExistence type="inferred from homology"/>
<feature type="domain" description="Glycosyl hydrolase family 30 TIM-barrel" evidence="6">
    <location>
        <begin position="83"/>
        <end position="414"/>
    </location>
</feature>
<dbReference type="InterPro" id="IPR013780">
    <property type="entry name" value="Glyco_hydro_b"/>
</dbReference>
<feature type="signal peptide" evidence="5">
    <location>
        <begin position="1"/>
        <end position="23"/>
    </location>
</feature>
<dbReference type="PANTHER" id="PTHR11069">
    <property type="entry name" value="GLUCOSYLCERAMIDASE"/>
    <property type="match status" value="1"/>
</dbReference>
<comment type="similarity">
    <text evidence="1 4">Belongs to the glycosyl hydrolase 30 family.</text>
</comment>
<dbReference type="Gene3D" id="3.20.20.80">
    <property type="entry name" value="Glycosidases"/>
    <property type="match status" value="1"/>
</dbReference>
<dbReference type="RefSeq" id="WP_377065270.1">
    <property type="nucleotide sequence ID" value="NZ_JBHSJJ010000007.1"/>
</dbReference>
<evidence type="ECO:0000259" key="6">
    <source>
        <dbReference type="Pfam" id="PF02055"/>
    </source>
</evidence>
<feature type="domain" description="Glycosyl hydrolase family 30 beta sandwich" evidence="7">
    <location>
        <begin position="418"/>
        <end position="477"/>
    </location>
</feature>